<dbReference type="PANTHER" id="PTHR43304:SF1">
    <property type="entry name" value="PAC DOMAIN-CONTAINING PROTEIN"/>
    <property type="match status" value="1"/>
</dbReference>
<keyword evidence="10" id="KW-1185">Reference proteome</keyword>
<feature type="domain" description="PAC" evidence="8">
    <location>
        <begin position="91"/>
        <end position="143"/>
    </location>
</feature>
<accession>A0A6C0GSL2</accession>
<dbReference type="InterPro" id="IPR035965">
    <property type="entry name" value="PAS-like_dom_sf"/>
</dbReference>
<dbReference type="GO" id="GO:0000155">
    <property type="term" value="F:phosphorelay sensor kinase activity"/>
    <property type="evidence" value="ECO:0007669"/>
    <property type="project" value="InterPro"/>
</dbReference>
<dbReference type="PANTHER" id="PTHR43304">
    <property type="entry name" value="PHYTOCHROME-LIKE PROTEIN CPH1"/>
    <property type="match status" value="1"/>
</dbReference>
<evidence type="ECO:0000259" key="7">
    <source>
        <dbReference type="PROSITE" id="PS50109"/>
    </source>
</evidence>
<evidence type="ECO:0000256" key="5">
    <source>
        <dbReference type="ARBA" id="ARBA00022777"/>
    </source>
</evidence>
<gene>
    <name evidence="9" type="ORF">GXP67_32820</name>
</gene>
<dbReference type="InterPro" id="IPR004358">
    <property type="entry name" value="Sig_transdc_His_kin-like_C"/>
</dbReference>
<keyword evidence="3" id="KW-0597">Phosphoprotein</keyword>
<name>A0A6C0GSL2_9BACT</name>
<dbReference type="Pfam" id="PF13426">
    <property type="entry name" value="PAS_9"/>
    <property type="match status" value="1"/>
</dbReference>
<dbReference type="CDD" id="cd00130">
    <property type="entry name" value="PAS"/>
    <property type="match status" value="1"/>
</dbReference>
<dbReference type="InterPro" id="IPR005467">
    <property type="entry name" value="His_kinase_dom"/>
</dbReference>
<dbReference type="InterPro" id="IPR000700">
    <property type="entry name" value="PAS-assoc_C"/>
</dbReference>
<evidence type="ECO:0000256" key="6">
    <source>
        <dbReference type="SAM" id="Coils"/>
    </source>
</evidence>
<dbReference type="SUPFAM" id="SSF55785">
    <property type="entry name" value="PYP-like sensor domain (PAS domain)"/>
    <property type="match status" value="1"/>
</dbReference>
<evidence type="ECO:0000256" key="4">
    <source>
        <dbReference type="ARBA" id="ARBA00022679"/>
    </source>
</evidence>
<comment type="catalytic activity">
    <reaction evidence="1">
        <text>ATP + protein L-histidine = ADP + protein N-phospho-L-histidine.</text>
        <dbReference type="EC" id="2.7.13.3"/>
    </reaction>
</comment>
<feature type="domain" description="Histidine kinase" evidence="7">
    <location>
        <begin position="203"/>
        <end position="417"/>
    </location>
</feature>
<evidence type="ECO:0000256" key="3">
    <source>
        <dbReference type="ARBA" id="ARBA00022553"/>
    </source>
</evidence>
<dbReference type="InterPro" id="IPR003661">
    <property type="entry name" value="HisK_dim/P_dom"/>
</dbReference>
<dbReference type="SMART" id="SM00387">
    <property type="entry name" value="HATPase_c"/>
    <property type="match status" value="1"/>
</dbReference>
<sequence length="417" mass="47626">MENGKYVNTSDYQKFLEESAEELYHNATCGYLSFLKGGLIVKLNKTLLDWLGYTQEDILLQKNFQDLLHIGGKIYFETHLAPLLQMQSSFREISLDLYRRDGSTLPVLVNAIQIKDDMGRPVLNRLTLVNINDRRKYEQELLLAKKKAEFISEELAYANTQLTAANQEIMAGQEELLATNQNLAEVNRQLTRLNNELDTFIYTASHDLKAPILNIEGLLKVLKRELSTERPQPEKVQHIYAMLYDSVERFKLTIQHLTDVAQVNKPSQDEEIPILMSEVLFEVLKDLSPQITEANAEIKLELGSAKVRFSQKNLKSILYNLISNAIKYHSPKRKPVVNISMQEETSYQVLIVEDNGLGIDMAKKEKIFGLFQRLHSHVSGTGIGLFIVKKMVENAGGKIDVESRIDIGTTFKIYFQK</sequence>
<dbReference type="EC" id="2.7.13.3" evidence="2"/>
<dbReference type="KEGG" id="rhoz:GXP67_32820"/>
<organism evidence="9 10">
    <name type="scientific">Rhodocytophaga rosea</name>
    <dbReference type="NCBI Taxonomy" id="2704465"/>
    <lineage>
        <taxon>Bacteria</taxon>
        <taxon>Pseudomonadati</taxon>
        <taxon>Bacteroidota</taxon>
        <taxon>Cytophagia</taxon>
        <taxon>Cytophagales</taxon>
        <taxon>Rhodocytophagaceae</taxon>
        <taxon>Rhodocytophaga</taxon>
    </lineage>
</organism>
<keyword evidence="4" id="KW-0808">Transferase</keyword>
<dbReference type="Pfam" id="PF02518">
    <property type="entry name" value="HATPase_c"/>
    <property type="match status" value="1"/>
</dbReference>
<dbReference type="InterPro" id="IPR052162">
    <property type="entry name" value="Sensor_kinase/Photoreceptor"/>
</dbReference>
<dbReference type="InterPro" id="IPR036097">
    <property type="entry name" value="HisK_dim/P_sf"/>
</dbReference>
<dbReference type="EMBL" id="CP048222">
    <property type="protein sequence ID" value="QHT71099.1"/>
    <property type="molecule type" value="Genomic_DNA"/>
</dbReference>
<dbReference type="Gene3D" id="3.30.450.20">
    <property type="entry name" value="PAS domain"/>
    <property type="match status" value="1"/>
</dbReference>
<dbReference type="NCBIfam" id="TIGR00229">
    <property type="entry name" value="sensory_box"/>
    <property type="match status" value="1"/>
</dbReference>
<dbReference type="InterPro" id="IPR003594">
    <property type="entry name" value="HATPase_dom"/>
</dbReference>
<dbReference type="SUPFAM" id="SSF55874">
    <property type="entry name" value="ATPase domain of HSP90 chaperone/DNA topoisomerase II/histidine kinase"/>
    <property type="match status" value="1"/>
</dbReference>
<dbReference type="PRINTS" id="PR00344">
    <property type="entry name" value="BCTRLSENSOR"/>
</dbReference>
<dbReference type="InterPro" id="IPR036890">
    <property type="entry name" value="HATPase_C_sf"/>
</dbReference>
<evidence type="ECO:0000259" key="8">
    <source>
        <dbReference type="PROSITE" id="PS50113"/>
    </source>
</evidence>
<dbReference type="Gene3D" id="1.10.287.130">
    <property type="match status" value="1"/>
</dbReference>
<evidence type="ECO:0000256" key="2">
    <source>
        <dbReference type="ARBA" id="ARBA00012438"/>
    </source>
</evidence>
<evidence type="ECO:0000313" key="9">
    <source>
        <dbReference type="EMBL" id="QHT71099.1"/>
    </source>
</evidence>
<dbReference type="Gene3D" id="3.30.565.10">
    <property type="entry name" value="Histidine kinase-like ATPase, C-terminal domain"/>
    <property type="match status" value="1"/>
</dbReference>
<dbReference type="CDD" id="cd00082">
    <property type="entry name" value="HisKA"/>
    <property type="match status" value="1"/>
</dbReference>
<keyword evidence="5" id="KW-0418">Kinase</keyword>
<dbReference type="PROSITE" id="PS50109">
    <property type="entry name" value="HIS_KIN"/>
    <property type="match status" value="1"/>
</dbReference>
<proteinExistence type="predicted"/>
<dbReference type="PROSITE" id="PS50113">
    <property type="entry name" value="PAC"/>
    <property type="match status" value="1"/>
</dbReference>
<evidence type="ECO:0000256" key="1">
    <source>
        <dbReference type="ARBA" id="ARBA00000085"/>
    </source>
</evidence>
<dbReference type="AlphaFoldDB" id="A0A6C0GSL2"/>
<dbReference type="RefSeq" id="WP_162447042.1">
    <property type="nucleotide sequence ID" value="NZ_CP048222.1"/>
</dbReference>
<reference evidence="9 10" key="1">
    <citation type="submission" date="2020-01" db="EMBL/GenBank/DDBJ databases">
        <authorList>
            <person name="Kim M.K."/>
        </authorList>
    </citation>
    <scope>NUCLEOTIDE SEQUENCE [LARGE SCALE GENOMIC DNA]</scope>
    <source>
        <strain evidence="9 10">172606-1</strain>
    </source>
</reference>
<protein>
    <recommendedName>
        <fullName evidence="2">histidine kinase</fullName>
        <ecNumber evidence="2">2.7.13.3</ecNumber>
    </recommendedName>
</protein>
<feature type="coiled-coil region" evidence="6">
    <location>
        <begin position="134"/>
        <end position="196"/>
    </location>
</feature>
<dbReference type="Proteomes" id="UP000480178">
    <property type="component" value="Chromosome"/>
</dbReference>
<evidence type="ECO:0000313" key="10">
    <source>
        <dbReference type="Proteomes" id="UP000480178"/>
    </source>
</evidence>
<keyword evidence="6" id="KW-0175">Coiled coil</keyword>
<dbReference type="SUPFAM" id="SSF47384">
    <property type="entry name" value="Homodimeric domain of signal transducing histidine kinase"/>
    <property type="match status" value="1"/>
</dbReference>
<dbReference type="InterPro" id="IPR000014">
    <property type="entry name" value="PAS"/>
</dbReference>